<dbReference type="SUPFAM" id="SSF48403">
    <property type="entry name" value="Ankyrin repeat"/>
    <property type="match status" value="1"/>
</dbReference>
<evidence type="ECO:0000256" key="1">
    <source>
        <dbReference type="SAM" id="MobiDB-lite"/>
    </source>
</evidence>
<dbReference type="InterPro" id="IPR002110">
    <property type="entry name" value="Ankyrin_rpt"/>
</dbReference>
<gene>
    <name evidence="2" type="ORF">APZ42_024269</name>
</gene>
<proteinExistence type="predicted"/>
<organism evidence="2 3">
    <name type="scientific">Daphnia magna</name>
    <dbReference type="NCBI Taxonomy" id="35525"/>
    <lineage>
        <taxon>Eukaryota</taxon>
        <taxon>Metazoa</taxon>
        <taxon>Ecdysozoa</taxon>
        <taxon>Arthropoda</taxon>
        <taxon>Crustacea</taxon>
        <taxon>Branchiopoda</taxon>
        <taxon>Diplostraca</taxon>
        <taxon>Cladocera</taxon>
        <taxon>Anomopoda</taxon>
        <taxon>Daphniidae</taxon>
        <taxon>Daphnia</taxon>
    </lineage>
</organism>
<dbReference type="OrthoDB" id="426293at2759"/>
<name>A0A164ULD6_9CRUS</name>
<dbReference type="Proteomes" id="UP000076858">
    <property type="component" value="Unassembled WGS sequence"/>
</dbReference>
<evidence type="ECO:0000313" key="2">
    <source>
        <dbReference type="EMBL" id="KZS11469.1"/>
    </source>
</evidence>
<accession>A0A164ULD6</accession>
<dbReference type="Gene3D" id="1.25.40.20">
    <property type="entry name" value="Ankyrin repeat-containing domain"/>
    <property type="match status" value="1"/>
</dbReference>
<feature type="region of interest" description="Disordered" evidence="1">
    <location>
        <begin position="1"/>
        <end position="20"/>
    </location>
</feature>
<dbReference type="InterPro" id="IPR036770">
    <property type="entry name" value="Ankyrin_rpt-contain_sf"/>
</dbReference>
<comment type="caution">
    <text evidence="2">The sequence shown here is derived from an EMBL/GenBank/DDBJ whole genome shotgun (WGS) entry which is preliminary data.</text>
</comment>
<dbReference type="Pfam" id="PF13637">
    <property type="entry name" value="Ank_4"/>
    <property type="match status" value="1"/>
</dbReference>
<dbReference type="EMBL" id="LRGB01001581">
    <property type="protein sequence ID" value="KZS11469.1"/>
    <property type="molecule type" value="Genomic_DNA"/>
</dbReference>
<dbReference type="AlphaFoldDB" id="A0A164ULD6"/>
<protein>
    <submittedName>
        <fullName evidence="2">Uncharacterized protein</fullName>
    </submittedName>
</protein>
<reference evidence="2 3" key="1">
    <citation type="submission" date="2016-03" db="EMBL/GenBank/DDBJ databases">
        <title>EvidentialGene: Evidence-directed Construction of Genes on Genomes.</title>
        <authorList>
            <person name="Gilbert D.G."/>
            <person name="Choi J.-H."/>
            <person name="Mockaitis K."/>
            <person name="Colbourne J."/>
            <person name="Pfrender M."/>
        </authorList>
    </citation>
    <scope>NUCLEOTIDE SEQUENCE [LARGE SCALE GENOMIC DNA]</scope>
    <source>
        <strain evidence="2 3">Xinb3</strain>
        <tissue evidence="2">Complete organism</tissue>
    </source>
</reference>
<evidence type="ECO:0000313" key="3">
    <source>
        <dbReference type="Proteomes" id="UP000076858"/>
    </source>
</evidence>
<keyword evidence="3" id="KW-1185">Reference proteome</keyword>
<sequence>MQKMDGELRTEDLPGKMLKDDHNRRTTLTEVVVQLKPINNVVAEKEAELRQLCATEFSPALIKNIEDLIRLGIDVNANGEEERNAMHYLCEYNSSSNLIDAMKLLVEAGIDVNAKEKDGWSALHFL</sequence>